<dbReference type="SUPFAM" id="SSF52540">
    <property type="entry name" value="P-loop containing nucleoside triphosphate hydrolases"/>
    <property type="match status" value="1"/>
</dbReference>
<dbReference type="RefSeq" id="WP_123689352.1">
    <property type="nucleotide sequence ID" value="NZ_AP019700.1"/>
</dbReference>
<keyword evidence="1" id="KW-0813">Transport</keyword>
<dbReference type="Proteomes" id="UP000278222">
    <property type="component" value="Unassembled WGS sequence"/>
</dbReference>
<dbReference type="GO" id="GO:0005886">
    <property type="term" value="C:plasma membrane"/>
    <property type="evidence" value="ECO:0007669"/>
    <property type="project" value="TreeGrafter"/>
</dbReference>
<dbReference type="CDD" id="cd03255">
    <property type="entry name" value="ABC_MJ0796_LolCDE_FtsE"/>
    <property type="match status" value="1"/>
</dbReference>
<dbReference type="GO" id="GO:0005524">
    <property type="term" value="F:ATP binding"/>
    <property type="evidence" value="ECO:0007669"/>
    <property type="project" value="UniProtKB-KW"/>
</dbReference>
<name>A0A3N1M9X2_9PROT</name>
<evidence type="ECO:0000259" key="4">
    <source>
        <dbReference type="PROSITE" id="PS50893"/>
    </source>
</evidence>
<dbReference type="Gene3D" id="3.40.50.300">
    <property type="entry name" value="P-loop containing nucleotide triphosphate hydrolases"/>
    <property type="match status" value="1"/>
</dbReference>
<evidence type="ECO:0000313" key="6">
    <source>
        <dbReference type="Proteomes" id="UP000278222"/>
    </source>
</evidence>
<dbReference type="PANTHER" id="PTHR24220">
    <property type="entry name" value="IMPORT ATP-BINDING PROTEIN"/>
    <property type="match status" value="1"/>
</dbReference>
<accession>A0A3N1M9X2</accession>
<dbReference type="InterPro" id="IPR027417">
    <property type="entry name" value="P-loop_NTPase"/>
</dbReference>
<evidence type="ECO:0000256" key="2">
    <source>
        <dbReference type="ARBA" id="ARBA00022741"/>
    </source>
</evidence>
<evidence type="ECO:0000256" key="1">
    <source>
        <dbReference type="ARBA" id="ARBA00022448"/>
    </source>
</evidence>
<organism evidence="5 6">
    <name type="scientific">Stella humosa</name>
    <dbReference type="NCBI Taxonomy" id="94"/>
    <lineage>
        <taxon>Bacteria</taxon>
        <taxon>Pseudomonadati</taxon>
        <taxon>Pseudomonadota</taxon>
        <taxon>Alphaproteobacteria</taxon>
        <taxon>Rhodospirillales</taxon>
        <taxon>Stellaceae</taxon>
        <taxon>Stella</taxon>
    </lineage>
</organism>
<feature type="domain" description="ABC transporter" evidence="4">
    <location>
        <begin position="4"/>
        <end position="230"/>
    </location>
</feature>
<dbReference type="GO" id="GO:0022857">
    <property type="term" value="F:transmembrane transporter activity"/>
    <property type="evidence" value="ECO:0007669"/>
    <property type="project" value="TreeGrafter"/>
</dbReference>
<dbReference type="OrthoDB" id="9786950at2"/>
<comment type="caution">
    <text evidence="5">The sequence shown here is derived from an EMBL/GenBank/DDBJ whole genome shotgun (WGS) entry which is preliminary data.</text>
</comment>
<dbReference type="PROSITE" id="PS00211">
    <property type="entry name" value="ABC_TRANSPORTER_1"/>
    <property type="match status" value="1"/>
</dbReference>
<dbReference type="InterPro" id="IPR003593">
    <property type="entry name" value="AAA+_ATPase"/>
</dbReference>
<dbReference type="InterPro" id="IPR003439">
    <property type="entry name" value="ABC_transporter-like_ATP-bd"/>
</dbReference>
<keyword evidence="6" id="KW-1185">Reference proteome</keyword>
<evidence type="ECO:0000256" key="3">
    <source>
        <dbReference type="ARBA" id="ARBA00022840"/>
    </source>
</evidence>
<dbReference type="InterPro" id="IPR017911">
    <property type="entry name" value="MacB-like_ATP-bd"/>
</dbReference>
<dbReference type="AlphaFoldDB" id="A0A3N1M9X2"/>
<sequence length="232" mass="24764">MNVLAISGLSYGFRGPQGEVSVLHGLDLAVAPEEIVIVTGPSGSGKSTLLSLAGLLRRPPPGTVHLFGVDVGTAGEAALGALRGRMRFVFQKSYLVAGLTVLENVIASLVALPETNRRFDDIRARRMLENVGLADKVGAYPHQLSGGQQQRVAVARALVALPELLIVDEPTAALDREAARIVVDQIRLLTQTMGCGVLMTTHDDRIMDVATRRLHLADGRLSQPPGEWHAPC</sequence>
<dbReference type="GO" id="GO:0016887">
    <property type="term" value="F:ATP hydrolysis activity"/>
    <property type="evidence" value="ECO:0007669"/>
    <property type="project" value="InterPro"/>
</dbReference>
<dbReference type="InterPro" id="IPR015854">
    <property type="entry name" value="ABC_transpr_LolD-like"/>
</dbReference>
<dbReference type="PANTHER" id="PTHR24220:SF376">
    <property type="entry name" value="ABC TRANSPORTER"/>
    <property type="match status" value="1"/>
</dbReference>
<keyword evidence="2" id="KW-0547">Nucleotide-binding</keyword>
<dbReference type="Pfam" id="PF00005">
    <property type="entry name" value="ABC_tran"/>
    <property type="match status" value="1"/>
</dbReference>
<dbReference type="EMBL" id="RJKX01000013">
    <property type="protein sequence ID" value="ROQ00029.1"/>
    <property type="molecule type" value="Genomic_DNA"/>
</dbReference>
<dbReference type="PROSITE" id="PS50893">
    <property type="entry name" value="ABC_TRANSPORTER_2"/>
    <property type="match status" value="1"/>
</dbReference>
<dbReference type="InterPro" id="IPR017871">
    <property type="entry name" value="ABC_transporter-like_CS"/>
</dbReference>
<dbReference type="SMART" id="SM00382">
    <property type="entry name" value="AAA"/>
    <property type="match status" value="1"/>
</dbReference>
<keyword evidence="3 5" id="KW-0067">ATP-binding</keyword>
<evidence type="ECO:0000313" key="5">
    <source>
        <dbReference type="EMBL" id="ROQ00029.1"/>
    </source>
</evidence>
<protein>
    <submittedName>
        <fullName evidence="5">Putative ABC transport system ATP-binding protein</fullName>
    </submittedName>
</protein>
<reference evidence="5 6" key="1">
    <citation type="submission" date="2018-11" db="EMBL/GenBank/DDBJ databases">
        <title>Genomic Encyclopedia of Type Strains, Phase IV (KMG-IV): sequencing the most valuable type-strain genomes for metagenomic binning, comparative biology and taxonomic classification.</title>
        <authorList>
            <person name="Goeker M."/>
        </authorList>
    </citation>
    <scope>NUCLEOTIDE SEQUENCE [LARGE SCALE GENOMIC DNA]</scope>
    <source>
        <strain evidence="5 6">DSM 5900</strain>
    </source>
</reference>
<gene>
    <name evidence="5" type="ORF">EDC65_1824</name>
</gene>
<proteinExistence type="predicted"/>